<feature type="non-terminal residue" evidence="1">
    <location>
        <position position="72"/>
    </location>
</feature>
<dbReference type="PROSITE" id="PS51257">
    <property type="entry name" value="PROKAR_LIPOPROTEIN"/>
    <property type="match status" value="1"/>
</dbReference>
<sequence length="72" mass="8707">MYLFKVLLSFCYLLLYLFSFACNRYQAMYDFFVNGHRSRHGQHGVRYKPVWYCYSTMVAERLQKGNTETITE</sequence>
<gene>
    <name evidence="1" type="ORF">BDP27DRAFT_1327543</name>
</gene>
<accession>A0A9P5PRR3</accession>
<organism evidence="1 2">
    <name type="scientific">Rhodocollybia butyracea</name>
    <dbReference type="NCBI Taxonomy" id="206335"/>
    <lineage>
        <taxon>Eukaryota</taxon>
        <taxon>Fungi</taxon>
        <taxon>Dikarya</taxon>
        <taxon>Basidiomycota</taxon>
        <taxon>Agaricomycotina</taxon>
        <taxon>Agaricomycetes</taxon>
        <taxon>Agaricomycetidae</taxon>
        <taxon>Agaricales</taxon>
        <taxon>Marasmiineae</taxon>
        <taxon>Omphalotaceae</taxon>
        <taxon>Rhodocollybia</taxon>
    </lineage>
</organism>
<dbReference type="AlphaFoldDB" id="A0A9P5PRR3"/>
<keyword evidence="2" id="KW-1185">Reference proteome</keyword>
<comment type="caution">
    <text evidence="1">The sequence shown here is derived from an EMBL/GenBank/DDBJ whole genome shotgun (WGS) entry which is preliminary data.</text>
</comment>
<name>A0A9P5PRR3_9AGAR</name>
<evidence type="ECO:0000313" key="1">
    <source>
        <dbReference type="EMBL" id="KAF9068218.1"/>
    </source>
</evidence>
<protein>
    <submittedName>
        <fullName evidence="1">Uncharacterized protein</fullName>
    </submittedName>
</protein>
<reference evidence="1" key="1">
    <citation type="submission" date="2020-11" db="EMBL/GenBank/DDBJ databases">
        <authorList>
            <consortium name="DOE Joint Genome Institute"/>
            <person name="Ahrendt S."/>
            <person name="Riley R."/>
            <person name="Andreopoulos W."/>
            <person name="Labutti K."/>
            <person name="Pangilinan J."/>
            <person name="Ruiz-Duenas F.J."/>
            <person name="Barrasa J.M."/>
            <person name="Sanchez-Garcia M."/>
            <person name="Camarero S."/>
            <person name="Miyauchi S."/>
            <person name="Serrano A."/>
            <person name="Linde D."/>
            <person name="Babiker R."/>
            <person name="Drula E."/>
            <person name="Ayuso-Fernandez I."/>
            <person name="Pacheco R."/>
            <person name="Padilla G."/>
            <person name="Ferreira P."/>
            <person name="Barriuso J."/>
            <person name="Kellner H."/>
            <person name="Castanera R."/>
            <person name="Alfaro M."/>
            <person name="Ramirez L."/>
            <person name="Pisabarro A.G."/>
            <person name="Kuo A."/>
            <person name="Tritt A."/>
            <person name="Lipzen A."/>
            <person name="He G."/>
            <person name="Yan M."/>
            <person name="Ng V."/>
            <person name="Cullen D."/>
            <person name="Martin F."/>
            <person name="Rosso M.-N."/>
            <person name="Henrissat B."/>
            <person name="Hibbett D."/>
            <person name="Martinez A.T."/>
            <person name="Grigoriev I.V."/>
        </authorList>
    </citation>
    <scope>NUCLEOTIDE SEQUENCE</scope>
    <source>
        <strain evidence="1">AH 40177</strain>
    </source>
</reference>
<evidence type="ECO:0000313" key="2">
    <source>
        <dbReference type="Proteomes" id="UP000772434"/>
    </source>
</evidence>
<proteinExistence type="predicted"/>
<dbReference type="EMBL" id="JADNRY010000063">
    <property type="protein sequence ID" value="KAF9068218.1"/>
    <property type="molecule type" value="Genomic_DNA"/>
</dbReference>
<dbReference type="Proteomes" id="UP000772434">
    <property type="component" value="Unassembled WGS sequence"/>
</dbReference>